<accession>A0A8X7WFM5</accession>
<feature type="region of interest" description="Disordered" evidence="1">
    <location>
        <begin position="26"/>
        <end position="84"/>
    </location>
</feature>
<gene>
    <name evidence="2" type="ORF">Bca52824_011329</name>
</gene>
<feature type="compositionally biased region" description="Low complexity" evidence="1">
    <location>
        <begin position="35"/>
        <end position="61"/>
    </location>
</feature>
<evidence type="ECO:0000313" key="2">
    <source>
        <dbReference type="EMBL" id="KAG2328601.1"/>
    </source>
</evidence>
<proteinExistence type="predicted"/>
<keyword evidence="3" id="KW-1185">Reference proteome</keyword>
<dbReference type="EMBL" id="JAAMPC010000002">
    <property type="protein sequence ID" value="KAG2328601.1"/>
    <property type="molecule type" value="Genomic_DNA"/>
</dbReference>
<sequence>MGDNSSSSADTVATMAQLLAAMQSISERMTRLEKGQQAQDNNQAQGQNKNPQGPQQHQENQQVEKPDINIPTLRQAPRTRSGTRGVIASFGEAIEGLFAKNNTSSSLEDITNRLDKLTISGTEARE</sequence>
<dbReference type="AlphaFoldDB" id="A0A8X7WFM5"/>
<reference evidence="2 3" key="1">
    <citation type="submission" date="2020-02" db="EMBL/GenBank/DDBJ databases">
        <authorList>
            <person name="Ma Q."/>
            <person name="Huang Y."/>
            <person name="Song X."/>
            <person name="Pei D."/>
        </authorList>
    </citation>
    <scope>NUCLEOTIDE SEQUENCE [LARGE SCALE GENOMIC DNA]</scope>
    <source>
        <strain evidence="2">Sxm20200214</strain>
        <tissue evidence="2">Leaf</tissue>
    </source>
</reference>
<evidence type="ECO:0000256" key="1">
    <source>
        <dbReference type="SAM" id="MobiDB-lite"/>
    </source>
</evidence>
<organism evidence="2 3">
    <name type="scientific">Brassica carinata</name>
    <name type="common">Ethiopian mustard</name>
    <name type="synonym">Abyssinian cabbage</name>
    <dbReference type="NCBI Taxonomy" id="52824"/>
    <lineage>
        <taxon>Eukaryota</taxon>
        <taxon>Viridiplantae</taxon>
        <taxon>Streptophyta</taxon>
        <taxon>Embryophyta</taxon>
        <taxon>Tracheophyta</taxon>
        <taxon>Spermatophyta</taxon>
        <taxon>Magnoliopsida</taxon>
        <taxon>eudicotyledons</taxon>
        <taxon>Gunneridae</taxon>
        <taxon>Pentapetalae</taxon>
        <taxon>rosids</taxon>
        <taxon>malvids</taxon>
        <taxon>Brassicales</taxon>
        <taxon>Brassicaceae</taxon>
        <taxon>Brassiceae</taxon>
        <taxon>Brassica</taxon>
    </lineage>
</organism>
<name>A0A8X7WFM5_BRACI</name>
<protein>
    <submittedName>
        <fullName evidence="2">Uncharacterized protein</fullName>
    </submittedName>
</protein>
<dbReference type="Proteomes" id="UP000886595">
    <property type="component" value="Unassembled WGS sequence"/>
</dbReference>
<evidence type="ECO:0000313" key="3">
    <source>
        <dbReference type="Proteomes" id="UP000886595"/>
    </source>
</evidence>
<comment type="caution">
    <text evidence="2">The sequence shown here is derived from an EMBL/GenBank/DDBJ whole genome shotgun (WGS) entry which is preliminary data.</text>
</comment>